<evidence type="ECO:0000259" key="3">
    <source>
        <dbReference type="Pfam" id="PF00460"/>
    </source>
</evidence>
<evidence type="ECO:0000256" key="2">
    <source>
        <dbReference type="RuleBase" id="RU362116"/>
    </source>
</evidence>
<gene>
    <name evidence="6" type="ORF">LFYK43_13740</name>
</gene>
<keyword evidence="7" id="KW-1185">Reference proteome</keyword>
<dbReference type="GO" id="GO:0071978">
    <property type="term" value="P:bacterial-type flagellum-dependent swarming motility"/>
    <property type="evidence" value="ECO:0007669"/>
    <property type="project" value="TreeGrafter"/>
</dbReference>
<dbReference type="Pfam" id="PF06429">
    <property type="entry name" value="Flg_bbr_C"/>
    <property type="match status" value="1"/>
</dbReference>
<dbReference type="PANTHER" id="PTHR30435">
    <property type="entry name" value="FLAGELLAR PROTEIN"/>
    <property type="match status" value="1"/>
</dbReference>
<dbReference type="InterPro" id="IPR037925">
    <property type="entry name" value="FlgE/F/G-like"/>
</dbReference>
<feature type="domain" description="Flagellar basal body rod protein N-terminal" evidence="3">
    <location>
        <begin position="11"/>
        <end position="37"/>
    </location>
</feature>
<dbReference type="GO" id="GO:0009425">
    <property type="term" value="C:bacterial-type flagellum basal body"/>
    <property type="evidence" value="ECO:0007669"/>
    <property type="project" value="UniProtKB-SubCell"/>
</dbReference>
<name>A0A401ITT4_9LACO</name>
<sequence length="251" mass="26723">MNLNSILSINRTGLNGLQDNLDNISHNIANSSTVGYKGMVSSFNELMNNNLTENDLSLGQNAGALASSSGINVGSNMIDDRVGEYENTGRSLDLAIKGNAFFGLQGPNGQIYLTKAGDFHRDETGALVASNGYRVAVNAQVPQQNWPAGDLKISPNGQISAGQQVLGQLQLYTPNNEHSLVSVGANLYQARGGFTLGAGNSTVMQGTLESANVDLAQEMTNMISTQRSYQLNSRAVSATDEMMESINHFTD</sequence>
<dbReference type="SUPFAM" id="SSF117143">
    <property type="entry name" value="Flagellar hook protein flgE"/>
    <property type="match status" value="1"/>
</dbReference>
<protein>
    <submittedName>
        <fullName evidence="6">Flagellar basal body protein</fullName>
    </submittedName>
</protein>
<dbReference type="EMBL" id="BFFP01000021">
    <property type="protein sequence ID" value="GBG94915.1"/>
    <property type="molecule type" value="Genomic_DNA"/>
</dbReference>
<dbReference type="InterPro" id="IPR053967">
    <property type="entry name" value="LlgE_F_G-like_D1"/>
</dbReference>
<dbReference type="Proteomes" id="UP000286848">
    <property type="component" value="Unassembled WGS sequence"/>
</dbReference>
<dbReference type="NCBIfam" id="TIGR03506">
    <property type="entry name" value="FlgEFG_subfam"/>
    <property type="match status" value="2"/>
</dbReference>
<keyword evidence="6" id="KW-0282">Flagellum</keyword>
<dbReference type="PANTHER" id="PTHR30435:SF19">
    <property type="entry name" value="FLAGELLAR BASAL-BODY ROD PROTEIN FLGG"/>
    <property type="match status" value="1"/>
</dbReference>
<dbReference type="OrthoDB" id="9804559at2"/>
<evidence type="ECO:0000313" key="7">
    <source>
        <dbReference type="Proteomes" id="UP000286848"/>
    </source>
</evidence>
<dbReference type="Pfam" id="PF22692">
    <property type="entry name" value="LlgE_F_G_D1"/>
    <property type="match status" value="1"/>
</dbReference>
<evidence type="ECO:0000313" key="6">
    <source>
        <dbReference type="EMBL" id="GBG94915.1"/>
    </source>
</evidence>
<dbReference type="Pfam" id="PF00460">
    <property type="entry name" value="Flg_bb_rod"/>
    <property type="match status" value="1"/>
</dbReference>
<dbReference type="RefSeq" id="WP_124976767.1">
    <property type="nucleotide sequence ID" value="NZ_BFFP01000021.1"/>
</dbReference>
<comment type="similarity">
    <text evidence="1 2">Belongs to the flagella basal body rod proteins family.</text>
</comment>
<dbReference type="InterPro" id="IPR010930">
    <property type="entry name" value="Flg_bb/hook_C_dom"/>
</dbReference>
<accession>A0A401ITT4</accession>
<keyword evidence="2" id="KW-0975">Bacterial flagellum</keyword>
<organism evidence="6 7">
    <name type="scientific">Ligilactobacillus salitolerans</name>
    <dbReference type="NCBI Taxonomy" id="1808352"/>
    <lineage>
        <taxon>Bacteria</taxon>
        <taxon>Bacillati</taxon>
        <taxon>Bacillota</taxon>
        <taxon>Bacilli</taxon>
        <taxon>Lactobacillales</taxon>
        <taxon>Lactobacillaceae</taxon>
        <taxon>Ligilactobacillus</taxon>
    </lineage>
</organism>
<feature type="domain" description="Flagellar hook protein FlgE/F/G-like D1" evidence="5">
    <location>
        <begin position="95"/>
        <end position="161"/>
    </location>
</feature>
<comment type="caution">
    <text evidence="6">The sequence shown here is derived from an EMBL/GenBank/DDBJ whole genome shotgun (WGS) entry which is preliminary data.</text>
</comment>
<keyword evidence="6" id="KW-0969">Cilium</keyword>
<proteinExistence type="inferred from homology"/>
<evidence type="ECO:0000259" key="4">
    <source>
        <dbReference type="Pfam" id="PF06429"/>
    </source>
</evidence>
<dbReference type="InterPro" id="IPR020013">
    <property type="entry name" value="Flagellar_FlgE/F/G"/>
</dbReference>
<dbReference type="AlphaFoldDB" id="A0A401ITT4"/>
<evidence type="ECO:0000256" key="1">
    <source>
        <dbReference type="ARBA" id="ARBA00009677"/>
    </source>
</evidence>
<reference evidence="6 7" key="1">
    <citation type="journal article" date="2019" name="Int. J. Syst. Evol. Microbiol.">
        <title>Lactobacillus salitolerans sp. nov., a novel lactic acid bacterium isolated from spent mushroom substrates.</title>
        <authorList>
            <person name="Tohno M."/>
            <person name="Tanizawa Y."/>
            <person name="Kojima Y."/>
            <person name="Sakamoto M."/>
            <person name="Nakamura Y."/>
            <person name="Ohkuma M."/>
            <person name="Kobayashi H."/>
        </authorList>
    </citation>
    <scope>NUCLEOTIDE SEQUENCE [LARGE SCALE GENOMIC DNA]</scope>
    <source>
        <strain evidence="6 7">YK43</strain>
    </source>
</reference>
<comment type="subcellular location">
    <subcellularLocation>
        <location evidence="2">Bacterial flagellum basal body</location>
    </subcellularLocation>
</comment>
<evidence type="ECO:0000259" key="5">
    <source>
        <dbReference type="Pfam" id="PF22692"/>
    </source>
</evidence>
<feature type="domain" description="Flagellar basal-body/hook protein C-terminal" evidence="4">
    <location>
        <begin position="204"/>
        <end position="247"/>
    </location>
</feature>
<dbReference type="InterPro" id="IPR001444">
    <property type="entry name" value="Flag_bb_rod_N"/>
</dbReference>
<keyword evidence="6" id="KW-0966">Cell projection</keyword>